<dbReference type="RefSeq" id="WP_011220642.1">
    <property type="nucleotide sequence ID" value="NC_006371.1"/>
</dbReference>
<dbReference type="Proteomes" id="UP000000593">
    <property type="component" value="Chromosome 2"/>
</dbReference>
<dbReference type="GO" id="GO:0003723">
    <property type="term" value="F:RNA binding"/>
    <property type="evidence" value="ECO:0007669"/>
    <property type="project" value="InterPro"/>
</dbReference>
<proteinExistence type="predicted"/>
<dbReference type="KEGG" id="ppr:PBPRB0558"/>
<name>Q6LJU9_PHOPR</name>
<dbReference type="HOGENOM" id="CLU_028398_0_0_6"/>
<keyword evidence="2" id="KW-0548">Nucleotidyltransferase</keyword>
<keyword evidence="3" id="KW-0479">Metal-binding</keyword>
<dbReference type="GO" id="GO:0003964">
    <property type="term" value="F:RNA-directed DNA polymerase activity"/>
    <property type="evidence" value="ECO:0007669"/>
    <property type="project" value="UniProtKB-KW"/>
</dbReference>
<dbReference type="EMBL" id="CR378676">
    <property type="protein sequence ID" value="CAG22431.1"/>
    <property type="molecule type" value="Genomic_DNA"/>
</dbReference>
<keyword evidence="7" id="KW-1185">Reference proteome</keyword>
<keyword evidence="4" id="KW-0460">Magnesium</keyword>
<dbReference type="InterPro" id="IPR000123">
    <property type="entry name" value="Reverse_transcriptase_msDNA"/>
</dbReference>
<dbReference type="PRINTS" id="PR00866">
    <property type="entry name" value="RNADNAPOLMS"/>
</dbReference>
<keyword evidence="5" id="KW-0695">RNA-directed DNA polymerase</keyword>
<evidence type="ECO:0000256" key="4">
    <source>
        <dbReference type="ARBA" id="ARBA00022842"/>
    </source>
</evidence>
<dbReference type="CDD" id="cd03487">
    <property type="entry name" value="RT_Bac_retron_II"/>
    <property type="match status" value="1"/>
</dbReference>
<accession>Q6LJU9</accession>
<evidence type="ECO:0008006" key="8">
    <source>
        <dbReference type="Google" id="ProtNLM"/>
    </source>
</evidence>
<evidence type="ECO:0000256" key="3">
    <source>
        <dbReference type="ARBA" id="ARBA00022723"/>
    </source>
</evidence>
<keyword evidence="1" id="KW-0808">Transferase</keyword>
<gene>
    <name evidence="6" type="primary">ALL2961</name>
    <name evidence="6" type="ordered locus">PBPRB0558</name>
</gene>
<dbReference type="AlphaFoldDB" id="Q6LJU9"/>
<evidence type="ECO:0000313" key="6">
    <source>
        <dbReference type="EMBL" id="CAG22431.1"/>
    </source>
</evidence>
<evidence type="ECO:0000313" key="7">
    <source>
        <dbReference type="Proteomes" id="UP000000593"/>
    </source>
</evidence>
<evidence type="ECO:0000256" key="5">
    <source>
        <dbReference type="ARBA" id="ARBA00022918"/>
    </source>
</evidence>
<dbReference type="eggNOG" id="COG3344">
    <property type="taxonomic scope" value="Bacteria"/>
</dbReference>
<evidence type="ECO:0000256" key="1">
    <source>
        <dbReference type="ARBA" id="ARBA00022679"/>
    </source>
</evidence>
<protein>
    <recommendedName>
        <fullName evidence="8">Reverse transcriptase domain-containing protein</fullName>
    </recommendedName>
</protein>
<sequence length="318" mass="36064">MNRKRSKKLKIQTNGKSYTIKDSPLYRLRSKKKLANILKSDLNNLKKLRLDADNYHEFEDKGKGGKPRKIQCPCNGLEKIHSRIASLLCRIKTPDYLQSGKKGHSNVSNANVHLGSSCLLATDIKSFFPSTKRYMLFSFFFHSMECSADVADILSDLCTINGHIPTGSQISMPLAFWANSHMFDELYLLSVKHAVKMTVYVDDLTFSGDAVNKLFMSVTQRIITKHNQVMHPDKTKLYRGYESKLITGVVVKGDNLLVRNEQHKMLFSDVECWKAIKDIPSAINSNIAKKVIGRMHSMSVIDSKFKDKVRTLRISTAT</sequence>
<evidence type="ECO:0000256" key="2">
    <source>
        <dbReference type="ARBA" id="ARBA00022695"/>
    </source>
</evidence>
<reference evidence="7" key="1">
    <citation type="journal article" date="2005" name="Science">
        <title>Life at depth: Photobacterium profundum genome sequence and expression analysis.</title>
        <authorList>
            <person name="Vezzi A."/>
            <person name="Campanaro S."/>
            <person name="D'Angelo M."/>
            <person name="Simonato F."/>
            <person name="Vitulo N."/>
            <person name="Lauro F.M."/>
            <person name="Cestaro A."/>
            <person name="Malacrida G."/>
            <person name="Simionati B."/>
            <person name="Cannata N."/>
            <person name="Romualdi C."/>
            <person name="Bartlett D.H."/>
            <person name="Valle G."/>
        </authorList>
    </citation>
    <scope>NUCLEOTIDE SEQUENCE [LARGE SCALE GENOMIC DNA]</scope>
    <source>
        <strain evidence="7">ATCC BAA-1253 / SS9</strain>
    </source>
</reference>
<dbReference type="GO" id="GO:0046872">
    <property type="term" value="F:metal ion binding"/>
    <property type="evidence" value="ECO:0007669"/>
    <property type="project" value="UniProtKB-KW"/>
</dbReference>
<organism evidence="6 7">
    <name type="scientific">Photobacterium profundum (strain SS9)</name>
    <dbReference type="NCBI Taxonomy" id="298386"/>
    <lineage>
        <taxon>Bacteria</taxon>
        <taxon>Pseudomonadati</taxon>
        <taxon>Pseudomonadota</taxon>
        <taxon>Gammaproteobacteria</taxon>
        <taxon>Vibrionales</taxon>
        <taxon>Vibrionaceae</taxon>
        <taxon>Photobacterium</taxon>
    </lineage>
</organism>